<dbReference type="SUPFAM" id="SSF55811">
    <property type="entry name" value="Nudix"/>
    <property type="match status" value="1"/>
</dbReference>
<evidence type="ECO:0000256" key="2">
    <source>
        <dbReference type="ARBA" id="ARBA00001946"/>
    </source>
</evidence>
<evidence type="ECO:0000256" key="6">
    <source>
        <dbReference type="ARBA" id="ARBA00023211"/>
    </source>
</evidence>
<accession>A0ABS2BIN6</accession>
<comment type="cofactor">
    <cofactor evidence="1">
        <name>Mn(2+)</name>
        <dbReference type="ChEBI" id="CHEBI:29035"/>
    </cofactor>
</comment>
<keyword evidence="6" id="KW-0464">Manganese</keyword>
<protein>
    <submittedName>
        <fullName evidence="8">CoA pyrophosphatase</fullName>
    </submittedName>
</protein>
<dbReference type="EMBL" id="JAESND010000002">
    <property type="protein sequence ID" value="MBM3115457.1"/>
    <property type="molecule type" value="Genomic_DNA"/>
</dbReference>
<reference evidence="8 9" key="1">
    <citation type="submission" date="2021-01" db="EMBL/GenBank/DDBJ databases">
        <title>Draft Genome Sequence and Polyhydroxyalkanoate Biosynthetic Potential of Jeongeupia naejangsanensis Type Strain DSM 24253.</title>
        <authorList>
            <person name="Turrini P."/>
            <person name="Artuso I."/>
            <person name="Lugli G.A."/>
            <person name="Frangipani E."/>
            <person name="Ventura M."/>
            <person name="Visca P."/>
        </authorList>
    </citation>
    <scope>NUCLEOTIDE SEQUENCE [LARGE SCALE GENOMIC DNA]</scope>
    <source>
        <strain evidence="8 9">DSM 24253</strain>
    </source>
</reference>
<evidence type="ECO:0000256" key="5">
    <source>
        <dbReference type="ARBA" id="ARBA00022842"/>
    </source>
</evidence>
<dbReference type="PROSITE" id="PS51462">
    <property type="entry name" value="NUDIX"/>
    <property type="match status" value="1"/>
</dbReference>
<dbReference type="Pfam" id="PF00293">
    <property type="entry name" value="NUDIX"/>
    <property type="match status" value="1"/>
</dbReference>
<evidence type="ECO:0000259" key="7">
    <source>
        <dbReference type="PROSITE" id="PS51462"/>
    </source>
</evidence>
<dbReference type="NCBIfam" id="NF007980">
    <property type="entry name" value="PRK10707.1"/>
    <property type="match status" value="1"/>
</dbReference>
<dbReference type="PANTHER" id="PTHR12992:SF11">
    <property type="entry name" value="MITOCHONDRIAL COENZYME A DIPHOSPHATASE NUDT8"/>
    <property type="match status" value="1"/>
</dbReference>
<comment type="caution">
    <text evidence="8">The sequence shown here is derived from an EMBL/GenBank/DDBJ whole genome shotgun (WGS) entry which is preliminary data.</text>
</comment>
<dbReference type="PANTHER" id="PTHR12992">
    <property type="entry name" value="NUDIX HYDROLASE"/>
    <property type="match status" value="1"/>
</dbReference>
<evidence type="ECO:0000313" key="9">
    <source>
        <dbReference type="Proteomes" id="UP000809431"/>
    </source>
</evidence>
<evidence type="ECO:0000313" key="8">
    <source>
        <dbReference type="EMBL" id="MBM3115457.1"/>
    </source>
</evidence>
<name>A0ABS2BIN6_9NEIS</name>
<dbReference type="CDD" id="cd03426">
    <property type="entry name" value="NUDIX_CoAse_Nudt7"/>
    <property type="match status" value="1"/>
</dbReference>
<proteinExistence type="predicted"/>
<feature type="domain" description="Nudix hydrolase" evidence="7">
    <location>
        <begin position="42"/>
        <end position="175"/>
    </location>
</feature>
<keyword evidence="3" id="KW-0479">Metal-binding</keyword>
<dbReference type="InterPro" id="IPR015797">
    <property type="entry name" value="NUDIX_hydrolase-like_dom_sf"/>
</dbReference>
<comment type="cofactor">
    <cofactor evidence="2">
        <name>Mg(2+)</name>
        <dbReference type="ChEBI" id="CHEBI:18420"/>
    </cofactor>
</comment>
<sequence>MDDKLPLDWPDSGDPRVWADWLKARLAGSPRPEGGDFPFEQESRPAAVLIPIVPRAGGATILLTERAAHLPTHAGQISFPGGRVEPEDEGAIAAALRESAEEIGLDPGYVRVIDSLGSYYTVSAYAVTPVIGVLDPGFSLVPCADEVEQVFELPLVALLDPTRYERRWVERRGLRGQTHFIEIDGYTVWGATANILLMLAAALRVAGEPRIID</sequence>
<evidence type="ECO:0000256" key="1">
    <source>
        <dbReference type="ARBA" id="ARBA00001936"/>
    </source>
</evidence>
<dbReference type="InterPro" id="IPR045121">
    <property type="entry name" value="CoAse"/>
</dbReference>
<dbReference type="Proteomes" id="UP000809431">
    <property type="component" value="Unassembled WGS sequence"/>
</dbReference>
<evidence type="ECO:0000256" key="4">
    <source>
        <dbReference type="ARBA" id="ARBA00022801"/>
    </source>
</evidence>
<organism evidence="8 9">
    <name type="scientific">Jeongeupia naejangsanensis</name>
    <dbReference type="NCBI Taxonomy" id="613195"/>
    <lineage>
        <taxon>Bacteria</taxon>
        <taxon>Pseudomonadati</taxon>
        <taxon>Pseudomonadota</taxon>
        <taxon>Betaproteobacteria</taxon>
        <taxon>Neisseriales</taxon>
        <taxon>Chitinibacteraceae</taxon>
        <taxon>Jeongeupia</taxon>
    </lineage>
</organism>
<gene>
    <name evidence="8" type="ORF">JMJ54_06430</name>
</gene>
<dbReference type="InterPro" id="IPR000086">
    <property type="entry name" value="NUDIX_hydrolase_dom"/>
</dbReference>
<keyword evidence="9" id="KW-1185">Reference proteome</keyword>
<dbReference type="RefSeq" id="WP_203537123.1">
    <property type="nucleotide sequence ID" value="NZ_JAESND010000002.1"/>
</dbReference>
<keyword evidence="5" id="KW-0460">Magnesium</keyword>
<evidence type="ECO:0000256" key="3">
    <source>
        <dbReference type="ARBA" id="ARBA00022723"/>
    </source>
</evidence>
<keyword evidence="4" id="KW-0378">Hydrolase</keyword>
<dbReference type="Gene3D" id="3.90.79.10">
    <property type="entry name" value="Nucleoside Triphosphate Pyrophosphohydrolase"/>
    <property type="match status" value="1"/>
</dbReference>